<dbReference type="InterPro" id="IPR005656">
    <property type="entry name" value="MmgE_PrpD"/>
</dbReference>
<dbReference type="eggNOG" id="COG2079">
    <property type="taxonomic scope" value="Bacteria"/>
</dbReference>
<evidence type="ECO:0000313" key="4">
    <source>
        <dbReference type="EMBL" id="AQZ52108.1"/>
    </source>
</evidence>
<evidence type="ECO:0000259" key="3">
    <source>
        <dbReference type="Pfam" id="PF19305"/>
    </source>
</evidence>
<comment type="similarity">
    <text evidence="1">Belongs to the PrpD family.</text>
</comment>
<feature type="domain" description="MmgE/PrpD C-terminal" evidence="3">
    <location>
        <begin position="267"/>
        <end position="392"/>
    </location>
</feature>
<dbReference type="Proteomes" id="UP000191135">
    <property type="component" value="Chromosome"/>
</dbReference>
<dbReference type="Pfam" id="PF03972">
    <property type="entry name" value="MmgE_PrpD_N"/>
    <property type="match status" value="1"/>
</dbReference>
<dbReference type="SUPFAM" id="SSF103378">
    <property type="entry name" value="2-methylcitrate dehydratase PrpD"/>
    <property type="match status" value="1"/>
</dbReference>
<accession>A0A1U9Z354</accession>
<feature type="domain" description="MmgE/PrpD N-terminal" evidence="2">
    <location>
        <begin position="17"/>
        <end position="245"/>
    </location>
</feature>
<keyword evidence="5" id="KW-1185">Reference proteome</keyword>
<dbReference type="RefSeq" id="WP_018063097.1">
    <property type="nucleotide sequence ID" value="NZ_AQWH01000002.1"/>
</dbReference>
<evidence type="ECO:0000256" key="1">
    <source>
        <dbReference type="ARBA" id="ARBA00006174"/>
    </source>
</evidence>
<dbReference type="InterPro" id="IPR042188">
    <property type="entry name" value="MmgE/PrpD_sf_2"/>
</dbReference>
<dbReference type="Pfam" id="PF19305">
    <property type="entry name" value="MmgE_PrpD_C"/>
    <property type="match status" value="1"/>
</dbReference>
<evidence type="ECO:0000259" key="2">
    <source>
        <dbReference type="Pfam" id="PF03972"/>
    </source>
</evidence>
<dbReference type="EMBL" id="CP020330">
    <property type="protein sequence ID" value="AQZ52108.1"/>
    <property type="molecule type" value="Genomic_DNA"/>
</dbReference>
<reference evidence="4 5" key="1">
    <citation type="submission" date="2017-03" db="EMBL/GenBank/DDBJ databases">
        <title>Foreign affairs: Plasmid Transfer between Roseobacters and Rhizobia.</title>
        <authorList>
            <person name="Bartling P."/>
            <person name="Bunk B."/>
            <person name="Overmann J."/>
            <person name="Brinkmann H."/>
            <person name="Petersen J."/>
        </authorList>
    </citation>
    <scope>NUCLEOTIDE SEQUENCE [LARGE SCALE GENOMIC DNA]</scope>
    <source>
        <strain evidence="4 5">MACL11</strain>
    </source>
</reference>
<dbReference type="InterPro" id="IPR045336">
    <property type="entry name" value="MmgE_PrpD_N"/>
</dbReference>
<dbReference type="STRING" id="1122214.Mame_02784"/>
<dbReference type="Gene3D" id="3.30.1330.120">
    <property type="entry name" value="2-methylcitrate dehydratase PrpD"/>
    <property type="match status" value="1"/>
</dbReference>
<dbReference type="InterPro" id="IPR036148">
    <property type="entry name" value="MmgE/PrpD_sf"/>
</dbReference>
<dbReference type="OrthoDB" id="9795089at2"/>
<evidence type="ECO:0000313" key="5">
    <source>
        <dbReference type="Proteomes" id="UP000191135"/>
    </source>
</evidence>
<dbReference type="InterPro" id="IPR042183">
    <property type="entry name" value="MmgE/PrpD_sf_1"/>
</dbReference>
<organism evidence="4 5">
    <name type="scientific">Martelella mediterranea DSM 17316</name>
    <dbReference type="NCBI Taxonomy" id="1122214"/>
    <lineage>
        <taxon>Bacteria</taxon>
        <taxon>Pseudomonadati</taxon>
        <taxon>Pseudomonadota</taxon>
        <taxon>Alphaproteobacteria</taxon>
        <taxon>Hyphomicrobiales</taxon>
        <taxon>Aurantimonadaceae</taxon>
        <taxon>Martelella</taxon>
    </lineage>
</organism>
<dbReference type="PANTHER" id="PTHR16943">
    <property type="entry name" value="2-METHYLCITRATE DEHYDRATASE-RELATED"/>
    <property type="match status" value="1"/>
</dbReference>
<proteinExistence type="inferred from homology"/>
<sequence length="456" mass="47183">MTARTVLTDLVDQAFEKNEFPKAAREKAVICLADFLSCAIEAADLPWSRQSLALATGRAGECAIIGEAGGFVAEDAAFANAVRGHGLVREDMHAGSLSHMGVVIWPVLLALAGEAADLATRPLDAAIAGYEIGGRVGRVLMTPEMARLFRPTGLIGPLSGTLAGALLLGLDRETTVNALALAINSAGGLNEWPHSGADDMYFHPGFASRNALTALRLARLGAHGSASAIDGVAGLFAAFGRQKAPSEIVLYPEGDCEIMAVFNKEVPACNFAQSPCQAALAAAQQIGEGDSIKTIHLSTYDAALNYPGCNYRGPFETPLQAKMSIFFGMGAAVARGEIAEANYALLDDPRIAELIGMTTVSISDELNSAFPARQGARVRIETAAGAVIEEALDDIRSASPALVRERLSKVAKGRLGAGQAGDLDGAIDHLSRGGNDAASLAAVAKLAAAHAGEGVP</sequence>
<dbReference type="GO" id="GO:0016829">
    <property type="term" value="F:lyase activity"/>
    <property type="evidence" value="ECO:0007669"/>
    <property type="project" value="InterPro"/>
</dbReference>
<dbReference type="Gene3D" id="1.10.4100.10">
    <property type="entry name" value="2-methylcitrate dehydratase PrpD"/>
    <property type="match status" value="1"/>
</dbReference>
<protein>
    <submittedName>
        <fullName evidence="4">MmgE/PrpD family protein</fullName>
    </submittedName>
</protein>
<dbReference type="KEGG" id="mmed:Mame_02784"/>
<dbReference type="InterPro" id="IPR045337">
    <property type="entry name" value="MmgE_PrpD_C"/>
</dbReference>
<gene>
    <name evidence="4" type="ORF">Mame_02784</name>
</gene>
<dbReference type="PANTHER" id="PTHR16943:SF8">
    <property type="entry name" value="2-METHYLCITRATE DEHYDRATASE"/>
    <property type="match status" value="1"/>
</dbReference>
<name>A0A1U9Z354_9HYPH</name>
<dbReference type="AlphaFoldDB" id="A0A1U9Z354"/>